<reference evidence="2" key="1">
    <citation type="journal article" date="2019" name="Chem. Sci.">
        <title>Biosynthetic reconstitution of deoxysugar phosphoramidate metalloprotease inhibitors using an N-P-bond-forming kinase.</title>
        <authorList>
            <person name="Baulig A."/>
            <person name="Helmle I."/>
            <person name="Bader M."/>
            <person name="Wolf F."/>
            <person name="Kulik A."/>
            <person name="Al-Dilaimi A."/>
            <person name="Wibberg D."/>
            <person name="Kalinowski J."/>
            <person name="Gross H."/>
            <person name="Kaysser L."/>
        </authorList>
    </citation>
    <scope>NUCLEOTIDE SEQUENCE</scope>
    <source>
        <strain evidence="2">MK-23</strain>
    </source>
</reference>
<dbReference type="SMR" id="A0A4P8VQ75"/>
<evidence type="ECO:0000259" key="1">
    <source>
        <dbReference type="Pfam" id="PF01326"/>
    </source>
</evidence>
<dbReference type="GO" id="GO:0005524">
    <property type="term" value="F:ATP binding"/>
    <property type="evidence" value="ECO:0007669"/>
    <property type="project" value="InterPro"/>
</dbReference>
<name>A0A4P8VQ75_9ACTN</name>
<dbReference type="PANTHER" id="PTHR43615">
    <property type="entry name" value="PHOSPHOENOLPYRUVATE SYNTHASE-RELATED"/>
    <property type="match status" value="1"/>
</dbReference>
<protein>
    <submittedName>
        <fullName evidence="2">TalE</fullName>
    </submittedName>
</protein>
<dbReference type="Pfam" id="PF01326">
    <property type="entry name" value="PPDK_N"/>
    <property type="match status" value="1"/>
</dbReference>
<dbReference type="EMBL" id="MK644118">
    <property type="protein sequence ID" value="QCR99099.1"/>
    <property type="molecule type" value="Genomic_DNA"/>
</dbReference>
<dbReference type="InterPro" id="IPR051549">
    <property type="entry name" value="PEP_Utilizing_Enz"/>
</dbReference>
<evidence type="ECO:0000313" key="2">
    <source>
        <dbReference type="EMBL" id="QCR99099.1"/>
    </source>
</evidence>
<gene>
    <name evidence="2" type="primary">talE</name>
</gene>
<dbReference type="PANTHER" id="PTHR43615:SF1">
    <property type="entry name" value="PPDK_N DOMAIN-CONTAINING PROTEIN"/>
    <property type="match status" value="1"/>
</dbReference>
<dbReference type="Gene3D" id="3.30.470.20">
    <property type="entry name" value="ATP-grasp fold, B domain"/>
    <property type="match status" value="1"/>
</dbReference>
<dbReference type="Gene3D" id="3.30.1490.20">
    <property type="entry name" value="ATP-grasp fold, A domain"/>
    <property type="match status" value="1"/>
</dbReference>
<feature type="domain" description="Pyruvate phosphate dikinase AMP/ATP-binding" evidence="1">
    <location>
        <begin position="410"/>
        <end position="710"/>
    </location>
</feature>
<dbReference type="GO" id="GO:0016301">
    <property type="term" value="F:kinase activity"/>
    <property type="evidence" value="ECO:0007669"/>
    <property type="project" value="InterPro"/>
</dbReference>
<dbReference type="AlphaFoldDB" id="A0A4P8VQ75"/>
<sequence>MTRSDRNKATTRPRLTGEKLTTQEFSRLAGTIGGYPYVKIVLDRTESVLHFIDSADGTLHVRYIGCEILGMSLDELARGLDSFNDDVYRNPDRRFYLGTLALHSRRGDGRGDGGGTGEGRAAGAFLSLETVDVDTMSQEMLRFFYHRVRDHIDPTLPLVLKPANHRQEDYVAGIPESEIPRVLSHELYSTASFVPLNDGQAHGRLRVFRSEAEYRADPEPLEWHDIVVMPRVPEDIPRVSGIIHTEHTTPLSHINVMAAGWRIPNAVGTEAVDRIERAGLAGRWVHYRVDADGSDLHLEAAQPHSDGVPPTPPAERVLVDRPDLAPTPITALSELRAGDHVRFGTKAANLGELTHLLQHGSPRWLGFYRAPRPPRDNLLRYLARQLGLPENADEAELVAAAQRLVKEYTQVPRGIVLPFSLQQRFLDSSAELRSVLGRLDSALLSGTSQTSQTLQTPQATQLGELCREAQRLIRTTPLPDPVRTEIDRALDRHLYGAPVLVVRSSSNAEDLPGFSAAGLYESVANVGGTSPVHGAAHEAVDGEVHEAALDGVLDAVREVWASLLSPRAVLLRHQAGIPLDHCGMGVIVQEQVGATVGGVLVTCNPLSPQDFRNVYLNISPRSVTEVVSGQGAPLQYLCNTMEGGSRTVSLGTATADLDAATKDLVGRLALISRLLQSHFSPDESYADPVDIEWAIEDDRVSLLQLRPFRTAG</sequence>
<dbReference type="InterPro" id="IPR002192">
    <property type="entry name" value="PPDK_AMP/ATP-bd"/>
</dbReference>
<accession>A0A4P8VQ75</accession>
<organism evidence="2">
    <name type="scientific">Streptomyces mozunensis</name>
    <dbReference type="NCBI Taxonomy" id="2577050"/>
    <lineage>
        <taxon>Bacteria</taxon>
        <taxon>Bacillati</taxon>
        <taxon>Actinomycetota</taxon>
        <taxon>Actinomycetes</taxon>
        <taxon>Kitasatosporales</taxon>
        <taxon>Streptomycetaceae</taxon>
        <taxon>Streptomyces</taxon>
    </lineage>
</organism>
<dbReference type="SUPFAM" id="SSF56059">
    <property type="entry name" value="Glutathione synthetase ATP-binding domain-like"/>
    <property type="match status" value="1"/>
</dbReference>
<proteinExistence type="predicted"/>
<dbReference type="InterPro" id="IPR013815">
    <property type="entry name" value="ATP_grasp_subdomain_1"/>
</dbReference>